<proteinExistence type="inferred from homology"/>
<comment type="cofactor">
    <cofactor evidence="1 5">
        <name>heme</name>
        <dbReference type="ChEBI" id="CHEBI:30413"/>
    </cofactor>
</comment>
<dbReference type="eggNOG" id="KOG0157">
    <property type="taxonomic scope" value="Eukaryota"/>
</dbReference>
<organism evidence="7">
    <name type="scientific">Pseudogymnoascus destructans</name>
    <dbReference type="NCBI Taxonomy" id="655981"/>
    <lineage>
        <taxon>Eukaryota</taxon>
        <taxon>Fungi</taxon>
        <taxon>Dikarya</taxon>
        <taxon>Ascomycota</taxon>
        <taxon>Pezizomycotina</taxon>
        <taxon>Leotiomycetes</taxon>
        <taxon>Thelebolales</taxon>
        <taxon>Thelebolaceae</taxon>
        <taxon>Pseudogymnoascus</taxon>
    </lineage>
</organism>
<gene>
    <name evidence="7" type="ORF">VC83_08095</name>
</gene>
<protein>
    <recommendedName>
        <fullName evidence="8">Cytochrome P450</fullName>
    </recommendedName>
</protein>
<accession>A0A177A0U0</accession>
<dbReference type="InterPro" id="IPR036396">
    <property type="entry name" value="Cyt_P450_sf"/>
</dbReference>
<evidence type="ECO:0000313" key="7">
    <source>
        <dbReference type="EMBL" id="OAF55889.1"/>
    </source>
</evidence>
<sequence length="556" mass="62073">MYTAAVLAIVGAGSIYTCKVDTSMAMTFINRLMKGIKQIPSLAYNYGLKQTCISVLGASFLGSIPPSTPALSTLAYIAGGIVLLYLAYWWALPKPIPGIPYNKPAIKLLLGDVGSMVKHISKTQEVHDWMSAQNVKLNSPIVQLFTRPFGRPCVVVTNYLEAQDILVHRTKEFDRSKFIADVSGGIVSKNHFVMQTNDEFRKHHKWVQGIMATGFLQDVAAPYMYEAGQDLLQLWEQKARLAKGRAFVASHDVHCTTMDAVWPIVFGADPVNSNTKAQLRLYTTIKDVELPNSLTEEAVLPRAPHPEMMAALKKSIRNKMFDEILGFTIGAQDTTSTSITWALKYLADNPDVQTKLRAELRGGHADAASERRMPTFDEITKTQIHYRDAVIEEIFRCSQTEASAIRTAVVDTEILGHFIPKGTEVFLMGNGPSFLFPEFEIQDSLRTKLCLESKGKVGAWKHDNMASFNPDRWMVQGPSGKLVFDAAAGPMLTFGLGEHGCYGQRMAYLQMRQLLSLIVWKFELYQCPKELSRYAASDNMAHSPQFCYIQPAKFVY</sequence>
<dbReference type="GeneID" id="36291138"/>
<keyword evidence="6" id="KW-0472">Membrane</keyword>
<dbReference type="VEuPathDB" id="FungiDB:GMDG_06683"/>
<reference evidence="7" key="1">
    <citation type="submission" date="2016-03" db="EMBL/GenBank/DDBJ databases">
        <title>Updated assembly of Pseudogymnoascus destructans, the fungus causing white-nose syndrome of bats.</title>
        <authorList>
            <person name="Palmer J.M."/>
            <person name="Drees K.P."/>
            <person name="Foster J.T."/>
            <person name="Lindner D.L."/>
        </authorList>
    </citation>
    <scope>NUCLEOTIDE SEQUENCE [LARGE SCALE GENOMIC DNA]</scope>
    <source>
        <strain evidence="7">20631-21</strain>
    </source>
</reference>
<dbReference type="Proteomes" id="UP000077154">
    <property type="component" value="Unassembled WGS sequence"/>
</dbReference>
<evidence type="ECO:0000256" key="2">
    <source>
        <dbReference type="ARBA" id="ARBA00010617"/>
    </source>
</evidence>
<keyword evidence="4 5" id="KW-0408">Iron</keyword>
<name>A0A177A0U0_9PEZI</name>
<dbReference type="InterPro" id="IPR001128">
    <property type="entry name" value="Cyt_P450"/>
</dbReference>
<dbReference type="InterPro" id="IPR050121">
    <property type="entry name" value="Cytochrome_P450_monoxygenase"/>
</dbReference>
<keyword evidence="5" id="KW-0349">Heme</keyword>
<dbReference type="PANTHER" id="PTHR24305">
    <property type="entry name" value="CYTOCHROME P450"/>
    <property type="match status" value="1"/>
</dbReference>
<dbReference type="Pfam" id="PF00067">
    <property type="entry name" value="p450"/>
    <property type="match status" value="2"/>
</dbReference>
<dbReference type="GO" id="GO:0016705">
    <property type="term" value="F:oxidoreductase activity, acting on paired donors, with incorporation or reduction of molecular oxygen"/>
    <property type="evidence" value="ECO:0007669"/>
    <property type="project" value="InterPro"/>
</dbReference>
<evidence type="ECO:0000256" key="3">
    <source>
        <dbReference type="ARBA" id="ARBA00022723"/>
    </source>
</evidence>
<evidence type="ECO:0008006" key="8">
    <source>
        <dbReference type="Google" id="ProtNLM"/>
    </source>
</evidence>
<dbReference type="GO" id="GO:0020037">
    <property type="term" value="F:heme binding"/>
    <property type="evidence" value="ECO:0007669"/>
    <property type="project" value="InterPro"/>
</dbReference>
<keyword evidence="6" id="KW-0812">Transmembrane</keyword>
<feature type="transmembrane region" description="Helical" evidence="6">
    <location>
        <begin position="73"/>
        <end position="92"/>
    </location>
</feature>
<keyword evidence="3 5" id="KW-0479">Metal-binding</keyword>
<dbReference type="GO" id="GO:0004497">
    <property type="term" value="F:monooxygenase activity"/>
    <property type="evidence" value="ECO:0007669"/>
    <property type="project" value="InterPro"/>
</dbReference>
<dbReference type="SUPFAM" id="SSF48264">
    <property type="entry name" value="Cytochrome P450"/>
    <property type="match status" value="1"/>
</dbReference>
<dbReference type="PRINTS" id="PR00385">
    <property type="entry name" value="P450"/>
</dbReference>
<comment type="similarity">
    <text evidence="2">Belongs to the cytochrome P450 family.</text>
</comment>
<dbReference type="PANTHER" id="PTHR24305:SF232">
    <property type="entry name" value="P450, PUTATIVE (EUROFUNG)-RELATED"/>
    <property type="match status" value="1"/>
</dbReference>
<evidence type="ECO:0000256" key="6">
    <source>
        <dbReference type="SAM" id="Phobius"/>
    </source>
</evidence>
<dbReference type="EMBL" id="KV441406">
    <property type="protein sequence ID" value="OAF55889.1"/>
    <property type="molecule type" value="Genomic_DNA"/>
</dbReference>
<feature type="binding site" description="axial binding residue" evidence="5">
    <location>
        <position position="501"/>
    </location>
    <ligand>
        <name>heme</name>
        <dbReference type="ChEBI" id="CHEBI:30413"/>
    </ligand>
    <ligandPart>
        <name>Fe</name>
        <dbReference type="ChEBI" id="CHEBI:18248"/>
    </ligandPart>
</feature>
<dbReference type="PRINTS" id="PR00463">
    <property type="entry name" value="EP450I"/>
</dbReference>
<dbReference type="OrthoDB" id="1470350at2759"/>
<dbReference type="AlphaFoldDB" id="A0A177A0U0"/>
<keyword evidence="6" id="KW-1133">Transmembrane helix</keyword>
<evidence type="ECO:0000256" key="5">
    <source>
        <dbReference type="PIRSR" id="PIRSR602401-1"/>
    </source>
</evidence>
<dbReference type="Gene3D" id="1.10.630.10">
    <property type="entry name" value="Cytochrome P450"/>
    <property type="match status" value="2"/>
</dbReference>
<evidence type="ECO:0000256" key="1">
    <source>
        <dbReference type="ARBA" id="ARBA00001971"/>
    </source>
</evidence>
<dbReference type="InterPro" id="IPR002401">
    <property type="entry name" value="Cyt_P450_E_grp-I"/>
</dbReference>
<dbReference type="RefSeq" id="XP_024321188.1">
    <property type="nucleotide sequence ID" value="XM_024471656.1"/>
</dbReference>
<dbReference type="GO" id="GO:0005506">
    <property type="term" value="F:iron ion binding"/>
    <property type="evidence" value="ECO:0007669"/>
    <property type="project" value="InterPro"/>
</dbReference>
<feature type="transmembrane region" description="Helical" evidence="6">
    <location>
        <begin position="41"/>
        <end position="61"/>
    </location>
</feature>
<evidence type="ECO:0000256" key="4">
    <source>
        <dbReference type="ARBA" id="ARBA00023004"/>
    </source>
</evidence>